<evidence type="ECO:0000256" key="5">
    <source>
        <dbReference type="ARBA" id="ARBA00022614"/>
    </source>
</evidence>
<evidence type="ECO:0000256" key="10">
    <source>
        <dbReference type="ARBA" id="ARBA00023136"/>
    </source>
</evidence>
<keyword evidence="10 12" id="KW-0472">Membrane</keyword>
<keyword evidence="6 12" id="KW-0812">Transmembrane</keyword>
<dbReference type="SUPFAM" id="SSF52047">
    <property type="entry name" value="RNI-like"/>
    <property type="match status" value="1"/>
</dbReference>
<dbReference type="AlphaFoldDB" id="A0AA38ZPY0"/>
<feature type="domain" description="Leucine-rich repeat-containing N-terminal plant-type" evidence="14">
    <location>
        <begin position="32"/>
        <end position="75"/>
    </location>
</feature>
<dbReference type="InterPro" id="IPR032675">
    <property type="entry name" value="LRR_dom_sf"/>
</dbReference>
<feature type="signal peptide" evidence="13">
    <location>
        <begin position="1"/>
        <end position="25"/>
    </location>
</feature>
<dbReference type="FunFam" id="3.80.10.10:FF:000722">
    <property type="entry name" value="Leucine-rich repeat receptor-like protein kinase"/>
    <property type="match status" value="1"/>
</dbReference>
<dbReference type="Pfam" id="PF00560">
    <property type="entry name" value="LRR_1"/>
    <property type="match status" value="4"/>
</dbReference>
<dbReference type="InterPro" id="IPR051502">
    <property type="entry name" value="RLP_Defense_Trigger"/>
</dbReference>
<evidence type="ECO:0000256" key="4">
    <source>
        <dbReference type="ARBA" id="ARBA00022553"/>
    </source>
</evidence>
<keyword evidence="4" id="KW-0597">Phosphoprotein</keyword>
<accession>A0AA38ZPY0</accession>
<keyword evidence="8" id="KW-0677">Repeat</keyword>
<dbReference type="PRINTS" id="PR00019">
    <property type="entry name" value="LEURICHRPT"/>
</dbReference>
<dbReference type="Gene3D" id="3.80.10.10">
    <property type="entry name" value="Ribonuclease Inhibitor"/>
    <property type="match status" value="5"/>
</dbReference>
<comment type="caution">
    <text evidence="15">The sequence shown here is derived from an EMBL/GenBank/DDBJ whole genome shotgun (WGS) entry which is preliminary data.</text>
</comment>
<protein>
    <recommendedName>
        <fullName evidence="14">Leucine-rich repeat-containing N-terminal plant-type domain-containing protein</fullName>
    </recommendedName>
</protein>
<keyword evidence="5" id="KW-0433">Leucine-rich repeat</keyword>
<evidence type="ECO:0000256" key="2">
    <source>
        <dbReference type="ARBA" id="ARBA00009592"/>
    </source>
</evidence>
<keyword evidence="11" id="KW-0325">Glycoprotein</keyword>
<evidence type="ECO:0000256" key="7">
    <source>
        <dbReference type="ARBA" id="ARBA00022729"/>
    </source>
</evidence>
<dbReference type="InterPro" id="IPR003591">
    <property type="entry name" value="Leu-rich_rpt_typical-subtyp"/>
</dbReference>
<dbReference type="FunFam" id="3.80.10.10:FF:001678">
    <property type="entry name" value="Calmodulin-binding receptor kinase CaMRLK"/>
    <property type="match status" value="1"/>
</dbReference>
<evidence type="ECO:0000313" key="16">
    <source>
        <dbReference type="Proteomes" id="UP001168098"/>
    </source>
</evidence>
<name>A0AA38ZPY0_VITRO</name>
<dbReference type="Pfam" id="PF08263">
    <property type="entry name" value="LRRNT_2"/>
    <property type="match status" value="1"/>
</dbReference>
<feature type="chain" id="PRO_5041413984" description="Leucine-rich repeat-containing N-terminal plant-type domain-containing protein" evidence="13">
    <location>
        <begin position="26"/>
        <end position="1118"/>
    </location>
</feature>
<sequence>MVRLLCRCLAWVWLLLLVHKHPIHALGGCIERERRGLLEFKAFLMLNNEDPDLLLPSWVDNEASNCCEWERVSCDPITGQVTGLFLNNTRQISSLKDLSAPRWLEYHANDKYWLLNASLFLPFGELRNLDLSANSFDGCIEFEGFEKLSSLRMLEVLNISSNEFDNNIIGSLKAITSLKILVMRKIGLYGSFTIRELASLRDLEVLDLRHNVLEGFQSSTQGYESLSTMGKLETLNLGYNIFNQTIIQQLSTLTSLKNLILDNNINFEGSFPAQELSTLKNLVKLDLSWDKLNTLKIEGSKRLVKLNKLEHLDLSSNNLSDTHILKFLATLPALKSLSLADNYMEQPLSDQDLEAFSNLEILDLRLNYLTGSVPSSIRALSSLKVLSLSNNRLNGSLSIQGLCELKKLEELDLSLNSFEGILPPCLNNLTSLRLLDLSQNLLTGSISSSLIAGLSSLVYIDLSHNHFEGSFSFSSFANHSKLEVVEFTNDNNKFEIETEHSTWVPMFQLKVLIISNCNLNKLTGGIPKFLQYQYSLTVVDFSLNNLTGSFPNWLLENNRDLKFLNLRHNSFMGQIHLTCCPNIYLDWMDISDNLFNGQLQENIAQMIPQLSHLNLSKNGFEGNILSLIVQMSNLKELDVSGNDFSGEVPKQFVGGCHNLKVLKLSNNGFHGQIFSEYFNLTGLEFLHLDNNEFSGTLSDVITRSPLSLLDIRNNYMSGEMPNWIGNMTLRTLAMGNNSFKGQLPCEVVALKFFDISHNALSGSLPSCENPQFLEHIHLQGNRFTGVIPEDFLNSLSLLTLDIRDNSLNGSIPKSIVALSNLRILLLGGNHLSGLIPNHLCQLTKISLMDLSNNSFSRSIPRCLGHIQFGKTTINDNVFVPSTQFGFGNGIHIYAGYLERYFYINGDIYDEQDEVEFVTKYRSGSYKGDILNFMSGLDLSCNNLTGEIPHELGNLSSLHALNLSHNDLDLSYNRLSGEIPSELTQLNFLAVFTVVQNNFSGRVPDLKQQFGTFDETSYDGNPFLCGPLLKKKCSINPELPYSPVALSDMKEVKWYDIDRVVFSASFAAAYITILLAFATVLCVNPHWRWRWFNFIEDCIYLCYYFPYDAFNKILAYLHK</sequence>
<evidence type="ECO:0000256" key="9">
    <source>
        <dbReference type="ARBA" id="ARBA00022989"/>
    </source>
</evidence>
<evidence type="ECO:0000256" key="13">
    <source>
        <dbReference type="SAM" id="SignalP"/>
    </source>
</evidence>
<dbReference type="Proteomes" id="UP001168098">
    <property type="component" value="Unassembled WGS sequence"/>
</dbReference>
<dbReference type="SMART" id="SM00369">
    <property type="entry name" value="LRR_TYP"/>
    <property type="match status" value="11"/>
</dbReference>
<dbReference type="Pfam" id="PF13855">
    <property type="entry name" value="LRR_8"/>
    <property type="match status" value="3"/>
</dbReference>
<feature type="transmembrane region" description="Helical" evidence="12">
    <location>
        <begin position="1059"/>
        <end position="1082"/>
    </location>
</feature>
<evidence type="ECO:0000256" key="8">
    <source>
        <dbReference type="ARBA" id="ARBA00022737"/>
    </source>
</evidence>
<evidence type="ECO:0000256" key="6">
    <source>
        <dbReference type="ARBA" id="ARBA00022692"/>
    </source>
</evidence>
<dbReference type="FunFam" id="3.80.10.10:FF:002423">
    <property type="entry name" value="Receptor like protein 45"/>
    <property type="match status" value="1"/>
</dbReference>
<comment type="subcellular location">
    <subcellularLocation>
        <location evidence="1">Cell membrane</location>
        <topology evidence="1">Single-pass type I membrane protein</topology>
    </subcellularLocation>
</comment>
<dbReference type="PROSITE" id="PS51450">
    <property type="entry name" value="LRR"/>
    <property type="match status" value="1"/>
</dbReference>
<dbReference type="PANTHER" id="PTHR48062">
    <property type="entry name" value="RECEPTOR-LIKE PROTEIN 14"/>
    <property type="match status" value="1"/>
</dbReference>
<dbReference type="EMBL" id="JARBHA010000009">
    <property type="protein sequence ID" value="KAJ9693120.1"/>
    <property type="molecule type" value="Genomic_DNA"/>
</dbReference>
<reference evidence="15 16" key="1">
    <citation type="journal article" date="2023" name="BMC Biotechnol.">
        <title>Vitis rotundifolia cv Carlos genome sequencing.</title>
        <authorList>
            <person name="Huff M."/>
            <person name="Hulse-Kemp A."/>
            <person name="Scheffler B."/>
            <person name="Youngblood R."/>
            <person name="Simpson S."/>
            <person name="Babiker E."/>
            <person name="Staton M."/>
        </authorList>
    </citation>
    <scope>NUCLEOTIDE SEQUENCE [LARGE SCALE GENOMIC DNA]</scope>
    <source>
        <tissue evidence="15">Leaf</tissue>
    </source>
</reference>
<proteinExistence type="inferred from homology"/>
<keyword evidence="9 12" id="KW-1133">Transmembrane helix</keyword>
<gene>
    <name evidence="15" type="ORF">PVL29_012031</name>
</gene>
<evidence type="ECO:0000256" key="12">
    <source>
        <dbReference type="SAM" id="Phobius"/>
    </source>
</evidence>
<evidence type="ECO:0000256" key="1">
    <source>
        <dbReference type="ARBA" id="ARBA00004251"/>
    </source>
</evidence>
<dbReference type="GO" id="GO:0005886">
    <property type="term" value="C:plasma membrane"/>
    <property type="evidence" value="ECO:0007669"/>
    <property type="project" value="UniProtKB-SubCell"/>
</dbReference>
<keyword evidence="7 13" id="KW-0732">Signal</keyword>
<evidence type="ECO:0000256" key="3">
    <source>
        <dbReference type="ARBA" id="ARBA00022475"/>
    </source>
</evidence>
<evidence type="ECO:0000259" key="14">
    <source>
        <dbReference type="Pfam" id="PF08263"/>
    </source>
</evidence>
<dbReference type="InterPro" id="IPR013210">
    <property type="entry name" value="LRR_N_plant-typ"/>
</dbReference>
<comment type="similarity">
    <text evidence="2">Belongs to the RLP family.</text>
</comment>
<keyword evidence="16" id="KW-1185">Reference proteome</keyword>
<evidence type="ECO:0000256" key="11">
    <source>
        <dbReference type="ARBA" id="ARBA00023180"/>
    </source>
</evidence>
<keyword evidence="3" id="KW-1003">Cell membrane</keyword>
<dbReference type="PANTHER" id="PTHR48062:SF52">
    <property type="entry name" value="RECEPTOR-LIKE PROTEIN 8-RELATED"/>
    <property type="match status" value="1"/>
</dbReference>
<dbReference type="SMART" id="SM00365">
    <property type="entry name" value="LRR_SD22"/>
    <property type="match status" value="4"/>
</dbReference>
<dbReference type="FunFam" id="3.80.10.10:FF:000041">
    <property type="entry name" value="LRR receptor-like serine/threonine-protein kinase ERECTA"/>
    <property type="match status" value="1"/>
</dbReference>
<dbReference type="SUPFAM" id="SSF52058">
    <property type="entry name" value="L domain-like"/>
    <property type="match status" value="2"/>
</dbReference>
<organism evidence="15 16">
    <name type="scientific">Vitis rotundifolia</name>
    <name type="common">Muscadine grape</name>
    <dbReference type="NCBI Taxonomy" id="103349"/>
    <lineage>
        <taxon>Eukaryota</taxon>
        <taxon>Viridiplantae</taxon>
        <taxon>Streptophyta</taxon>
        <taxon>Embryophyta</taxon>
        <taxon>Tracheophyta</taxon>
        <taxon>Spermatophyta</taxon>
        <taxon>Magnoliopsida</taxon>
        <taxon>eudicotyledons</taxon>
        <taxon>Gunneridae</taxon>
        <taxon>Pentapetalae</taxon>
        <taxon>rosids</taxon>
        <taxon>Vitales</taxon>
        <taxon>Vitaceae</taxon>
        <taxon>Viteae</taxon>
        <taxon>Vitis</taxon>
    </lineage>
</organism>
<evidence type="ECO:0000313" key="15">
    <source>
        <dbReference type="EMBL" id="KAJ9693120.1"/>
    </source>
</evidence>
<dbReference type="InterPro" id="IPR001611">
    <property type="entry name" value="Leu-rich_rpt"/>
</dbReference>